<dbReference type="Gene3D" id="3.40.50.720">
    <property type="entry name" value="NAD(P)-binding Rossmann-like Domain"/>
    <property type="match status" value="1"/>
</dbReference>
<protein>
    <submittedName>
        <fullName evidence="2">NAD(P)-dependent oxidoreductase</fullName>
    </submittedName>
</protein>
<dbReference type="SUPFAM" id="SSF51735">
    <property type="entry name" value="NAD(P)-binding Rossmann-fold domains"/>
    <property type="match status" value="1"/>
</dbReference>
<dbReference type="PANTHER" id="PTHR43162:SF1">
    <property type="entry name" value="PRESTALK A DIFFERENTIATION PROTEIN A"/>
    <property type="match status" value="1"/>
</dbReference>
<accession>A0ABQ1TIC4</accession>
<comment type="caution">
    <text evidence="2">The sequence shown here is derived from an EMBL/GenBank/DDBJ whole genome shotgun (WGS) entry which is preliminary data.</text>
</comment>
<name>A0ABQ1TIC4_9BACT</name>
<evidence type="ECO:0000313" key="3">
    <source>
        <dbReference type="Proteomes" id="UP000632273"/>
    </source>
</evidence>
<dbReference type="InterPro" id="IPR051604">
    <property type="entry name" value="Ergot_Alk_Oxidoreductase"/>
</dbReference>
<dbReference type="InterPro" id="IPR008030">
    <property type="entry name" value="NmrA-like"/>
</dbReference>
<dbReference type="Gene3D" id="3.90.25.10">
    <property type="entry name" value="UDP-galactose 4-epimerase, domain 1"/>
    <property type="match status" value="1"/>
</dbReference>
<gene>
    <name evidence="2" type="ORF">GCM10011383_03540</name>
</gene>
<dbReference type="CDD" id="cd05269">
    <property type="entry name" value="TMR_SDR_a"/>
    <property type="match status" value="1"/>
</dbReference>
<dbReference type="PANTHER" id="PTHR43162">
    <property type="match status" value="1"/>
</dbReference>
<evidence type="ECO:0000259" key="1">
    <source>
        <dbReference type="Pfam" id="PF05368"/>
    </source>
</evidence>
<proteinExistence type="predicted"/>
<feature type="domain" description="NmrA-like" evidence="1">
    <location>
        <begin position="2"/>
        <end position="261"/>
    </location>
</feature>
<dbReference type="Proteomes" id="UP000632273">
    <property type="component" value="Unassembled WGS sequence"/>
</dbReference>
<sequence>MSHTILVTGATGTVGTEVVLDLVNRGATVRAGVHSIIKGDRLRHIYPDIQLVEIDYNRPDTLHVALTGVNRVFMITPATENQVAIGKQLIEAAKQAGVQQLVKLSVAEADAQPSIQLGRWHQAVEEHLVHSGLNYVLLRPCNFMQNFANRNVDSICHENQIKLPLGEGRVSYIDVRDIAAVAATILTSDLGQHQGKTYTLTGPAALTVQQVADAIGQAVGRPIMYADISEAEARQALSQAPPVMAEVMLELYRADKDNRAAAITNTVEQLTGRPPHTIAQFAHDYRQHFQPAS</sequence>
<dbReference type="InterPro" id="IPR036291">
    <property type="entry name" value="NAD(P)-bd_dom_sf"/>
</dbReference>
<keyword evidence="3" id="KW-1185">Reference proteome</keyword>
<dbReference type="RefSeq" id="WP_188810333.1">
    <property type="nucleotide sequence ID" value="NZ_BMHT01000001.1"/>
</dbReference>
<reference evidence="3" key="1">
    <citation type="journal article" date="2019" name="Int. J. Syst. Evol. Microbiol.">
        <title>The Global Catalogue of Microorganisms (GCM) 10K type strain sequencing project: providing services to taxonomists for standard genome sequencing and annotation.</title>
        <authorList>
            <consortium name="The Broad Institute Genomics Platform"/>
            <consortium name="The Broad Institute Genome Sequencing Center for Infectious Disease"/>
            <person name="Wu L."/>
            <person name="Ma J."/>
        </authorList>
    </citation>
    <scope>NUCLEOTIDE SEQUENCE [LARGE SCALE GENOMIC DNA]</scope>
    <source>
        <strain evidence="3">CGMCC 1.15197</strain>
    </source>
</reference>
<dbReference type="Pfam" id="PF05368">
    <property type="entry name" value="NmrA"/>
    <property type="match status" value="1"/>
</dbReference>
<dbReference type="EMBL" id="BMHT01000001">
    <property type="protein sequence ID" value="GGE96078.1"/>
    <property type="molecule type" value="Genomic_DNA"/>
</dbReference>
<organism evidence="2 3">
    <name type="scientific">Hymenobacter cavernae</name>
    <dbReference type="NCBI Taxonomy" id="2044852"/>
    <lineage>
        <taxon>Bacteria</taxon>
        <taxon>Pseudomonadati</taxon>
        <taxon>Bacteroidota</taxon>
        <taxon>Cytophagia</taxon>
        <taxon>Cytophagales</taxon>
        <taxon>Hymenobacteraceae</taxon>
        <taxon>Hymenobacter</taxon>
    </lineage>
</organism>
<evidence type="ECO:0000313" key="2">
    <source>
        <dbReference type="EMBL" id="GGE96078.1"/>
    </source>
</evidence>